<proteinExistence type="predicted"/>
<dbReference type="RefSeq" id="XP_060424585.1">
    <property type="nucleotide sequence ID" value="XM_060572915.1"/>
</dbReference>
<feature type="compositionally biased region" description="Polar residues" evidence="1">
    <location>
        <begin position="144"/>
        <end position="157"/>
    </location>
</feature>
<dbReference type="Proteomes" id="UP001224890">
    <property type="component" value="Unassembled WGS sequence"/>
</dbReference>
<keyword evidence="2" id="KW-1133">Transmembrane helix</keyword>
<organism evidence="3 4">
    <name type="scientific">Colletotrichum godetiae</name>
    <dbReference type="NCBI Taxonomy" id="1209918"/>
    <lineage>
        <taxon>Eukaryota</taxon>
        <taxon>Fungi</taxon>
        <taxon>Dikarya</taxon>
        <taxon>Ascomycota</taxon>
        <taxon>Pezizomycotina</taxon>
        <taxon>Sordariomycetes</taxon>
        <taxon>Hypocreomycetidae</taxon>
        <taxon>Glomerellales</taxon>
        <taxon>Glomerellaceae</taxon>
        <taxon>Colletotrichum</taxon>
        <taxon>Colletotrichum acutatum species complex</taxon>
    </lineage>
</organism>
<keyword evidence="4" id="KW-1185">Reference proteome</keyword>
<feature type="region of interest" description="Disordered" evidence="1">
    <location>
        <begin position="144"/>
        <end position="167"/>
    </location>
</feature>
<keyword evidence="2" id="KW-0812">Transmembrane</keyword>
<evidence type="ECO:0000313" key="3">
    <source>
        <dbReference type="EMBL" id="KAK1659821.1"/>
    </source>
</evidence>
<dbReference type="EMBL" id="JAHMHR010000056">
    <property type="protein sequence ID" value="KAK1659821.1"/>
    <property type="molecule type" value="Genomic_DNA"/>
</dbReference>
<accession>A0AAJ0EPK6</accession>
<sequence>MAYFDTIKQNLQPPDAVFEVSEASISDESMSDDVILEELNPASVKFAVAVKRRSQGPKIKTRDGTEVNTDKARWEPAQCMVDGTMVKGFKYVGNSGTVYFSTNVNNYFKSESTFTRVSGELLSISFVIVITICVAVAQTSNVSPREQTVHCPSSQADDSAVPETLSG</sequence>
<dbReference type="AlphaFoldDB" id="A0AAJ0EPK6"/>
<gene>
    <name evidence="3" type="ORF">BDP55DRAFT_636648</name>
</gene>
<name>A0AAJ0EPK6_9PEZI</name>
<feature type="transmembrane region" description="Helical" evidence="2">
    <location>
        <begin position="117"/>
        <end position="137"/>
    </location>
</feature>
<keyword evidence="2" id="KW-0472">Membrane</keyword>
<reference evidence="3" key="1">
    <citation type="submission" date="2021-06" db="EMBL/GenBank/DDBJ databases">
        <title>Comparative genomics, transcriptomics and evolutionary studies reveal genomic signatures of adaptation to plant cell wall in hemibiotrophic fungi.</title>
        <authorList>
            <consortium name="DOE Joint Genome Institute"/>
            <person name="Baroncelli R."/>
            <person name="Diaz J.F."/>
            <person name="Benocci T."/>
            <person name="Peng M."/>
            <person name="Battaglia E."/>
            <person name="Haridas S."/>
            <person name="Andreopoulos W."/>
            <person name="Labutti K."/>
            <person name="Pangilinan J."/>
            <person name="Floch G.L."/>
            <person name="Makela M.R."/>
            <person name="Henrissat B."/>
            <person name="Grigoriev I.V."/>
            <person name="Crouch J.A."/>
            <person name="De Vries R.P."/>
            <person name="Sukno S.A."/>
            <person name="Thon M.R."/>
        </authorList>
    </citation>
    <scope>NUCLEOTIDE SEQUENCE</scope>
    <source>
        <strain evidence="3">CBS 193.32</strain>
    </source>
</reference>
<evidence type="ECO:0000256" key="2">
    <source>
        <dbReference type="SAM" id="Phobius"/>
    </source>
</evidence>
<comment type="caution">
    <text evidence="3">The sequence shown here is derived from an EMBL/GenBank/DDBJ whole genome shotgun (WGS) entry which is preliminary data.</text>
</comment>
<protein>
    <submittedName>
        <fullName evidence="3">Uncharacterized protein</fullName>
    </submittedName>
</protein>
<dbReference type="GeneID" id="85457441"/>
<evidence type="ECO:0000256" key="1">
    <source>
        <dbReference type="SAM" id="MobiDB-lite"/>
    </source>
</evidence>
<evidence type="ECO:0000313" key="4">
    <source>
        <dbReference type="Proteomes" id="UP001224890"/>
    </source>
</evidence>